<evidence type="ECO:0000313" key="1">
    <source>
        <dbReference type="EMBL" id="SMX35787.1"/>
    </source>
</evidence>
<organism evidence="1 2">
    <name type="scientific">Pelagimonas varians</name>
    <dbReference type="NCBI Taxonomy" id="696760"/>
    <lineage>
        <taxon>Bacteria</taxon>
        <taxon>Pseudomonadati</taxon>
        <taxon>Pseudomonadota</taxon>
        <taxon>Alphaproteobacteria</taxon>
        <taxon>Rhodobacterales</taxon>
        <taxon>Roseobacteraceae</taxon>
        <taxon>Pelagimonas</taxon>
    </lineage>
</organism>
<proteinExistence type="predicted"/>
<evidence type="ECO:0008006" key="3">
    <source>
        <dbReference type="Google" id="ProtNLM"/>
    </source>
</evidence>
<accession>A0A238K003</accession>
<dbReference type="Pfam" id="PF10983">
    <property type="entry name" value="DUF2793"/>
    <property type="match status" value="1"/>
</dbReference>
<dbReference type="RefSeq" id="WP_170125783.1">
    <property type="nucleotide sequence ID" value="NZ_FXYH01000002.1"/>
</dbReference>
<dbReference type="InterPro" id="IPR021251">
    <property type="entry name" value="DUF2793"/>
</dbReference>
<dbReference type="AlphaFoldDB" id="A0A238K003"/>
<gene>
    <name evidence="1" type="ORF">PEV8663_00593</name>
</gene>
<dbReference type="EMBL" id="FXYH01000002">
    <property type="protein sequence ID" value="SMX35787.1"/>
    <property type="molecule type" value="Genomic_DNA"/>
</dbReference>
<sequence>MGKTMFSNAYDGGGSLSVGKKIGRGNVAAAQVERLARQAAASGAVLLIDEDITLAGDVVIDRPVHLKIPVGVTVSMADNPSWTRGVALADRSTYYSGMFTFRPGSEGSVVEIWGVLDGNLENAGLVDTAPVGVGGVLAVGHGYDLGYPALNFIGRPRFENVAAPGILIGTSFWGPGEWKGAEFMAPSLPVTFHRVIDRDLTAPPLETNERDAYIVATGATGEWAGWDGDIAYRWEGAWQRRTPVFSAGEYWEVIVEDEALRAMWDGSAWVDQYTRPGWDDPDLLEPE</sequence>
<evidence type="ECO:0000313" key="2">
    <source>
        <dbReference type="Proteomes" id="UP000220836"/>
    </source>
</evidence>
<dbReference type="Proteomes" id="UP000220836">
    <property type="component" value="Unassembled WGS sequence"/>
</dbReference>
<reference evidence="1 2" key="1">
    <citation type="submission" date="2017-05" db="EMBL/GenBank/DDBJ databases">
        <authorList>
            <person name="Song R."/>
            <person name="Chenine A.L."/>
            <person name="Ruprecht R.M."/>
        </authorList>
    </citation>
    <scope>NUCLEOTIDE SEQUENCE [LARGE SCALE GENOMIC DNA]</scope>
    <source>
        <strain evidence="1 2">CECT 8663</strain>
    </source>
</reference>
<keyword evidence="2" id="KW-1185">Reference proteome</keyword>
<name>A0A238K003_9RHOB</name>
<protein>
    <recommendedName>
        <fullName evidence="3">DUF2793 domain-containing protein</fullName>
    </recommendedName>
</protein>